<accession>A0A3B0SX36</accession>
<protein>
    <recommendedName>
        <fullName evidence="1">FAD-binding domain-containing protein</fullName>
    </recommendedName>
</protein>
<organism evidence="2">
    <name type="scientific">hydrothermal vent metagenome</name>
    <dbReference type="NCBI Taxonomy" id="652676"/>
    <lineage>
        <taxon>unclassified sequences</taxon>
        <taxon>metagenomes</taxon>
        <taxon>ecological metagenomes</taxon>
    </lineage>
</organism>
<dbReference type="NCBIfam" id="TIGR02032">
    <property type="entry name" value="GG-red-SF"/>
    <property type="match status" value="1"/>
</dbReference>
<dbReference type="PANTHER" id="PTHR42685">
    <property type="entry name" value="GERANYLGERANYL DIPHOSPHATE REDUCTASE"/>
    <property type="match status" value="1"/>
</dbReference>
<evidence type="ECO:0000259" key="1">
    <source>
        <dbReference type="Pfam" id="PF01494"/>
    </source>
</evidence>
<proteinExistence type="predicted"/>
<dbReference type="Pfam" id="PF01494">
    <property type="entry name" value="FAD_binding_3"/>
    <property type="match status" value="1"/>
</dbReference>
<dbReference type="InterPro" id="IPR050407">
    <property type="entry name" value="Geranylgeranyl_reductase"/>
</dbReference>
<dbReference type="PRINTS" id="PR00420">
    <property type="entry name" value="RNGMNOXGNASE"/>
</dbReference>
<dbReference type="InterPro" id="IPR036188">
    <property type="entry name" value="FAD/NAD-bd_sf"/>
</dbReference>
<dbReference type="AlphaFoldDB" id="A0A3B0SX36"/>
<evidence type="ECO:0000313" key="2">
    <source>
        <dbReference type="EMBL" id="VAW09090.1"/>
    </source>
</evidence>
<gene>
    <name evidence="2" type="ORF">MNBD_ACTINO02-1427</name>
</gene>
<dbReference type="GO" id="GO:0016628">
    <property type="term" value="F:oxidoreductase activity, acting on the CH-CH group of donors, NAD or NADP as acceptor"/>
    <property type="evidence" value="ECO:0007669"/>
    <property type="project" value="InterPro"/>
</dbReference>
<dbReference type="InterPro" id="IPR002938">
    <property type="entry name" value="FAD-bd"/>
</dbReference>
<name>A0A3B0SX36_9ZZZZ</name>
<dbReference type="SUPFAM" id="SSF51905">
    <property type="entry name" value="FAD/NAD(P)-binding domain"/>
    <property type="match status" value="1"/>
</dbReference>
<dbReference type="InterPro" id="IPR011777">
    <property type="entry name" value="Geranylgeranyl_Rdtase_fam"/>
</dbReference>
<dbReference type="PANTHER" id="PTHR42685:SF22">
    <property type="entry name" value="CONDITIONED MEDIUM FACTOR RECEPTOR 1"/>
    <property type="match status" value="1"/>
</dbReference>
<reference evidence="2" key="1">
    <citation type="submission" date="2018-06" db="EMBL/GenBank/DDBJ databases">
        <authorList>
            <person name="Zhirakovskaya E."/>
        </authorList>
    </citation>
    <scope>NUCLEOTIDE SEQUENCE</scope>
</reference>
<dbReference type="GO" id="GO:0071949">
    <property type="term" value="F:FAD binding"/>
    <property type="evidence" value="ECO:0007669"/>
    <property type="project" value="InterPro"/>
</dbReference>
<sequence>MIGVYRDVVIVGAGPAGCSAAIHARSVGLSVRIIDRASFPRDKTCGDGLTTVALSELAALGIQPVSVPSWRPIDGVRITSPSGRVAQLDLPTDGTCYIATAPRSELDEQLLTVAQNAGAETSLGTTVTDIVPRGDRWVVATSSGEPVEAAYVIHAGGARGLPTFKTGRPRPATAGRDELIASRVYLDNTLDLDDQIHIWFHDDILPGYAWMFPSGKNTANVGVALHTANRSPSDLVAETERVLESDWLIGLLGDSATRRAALRSWPIPIRPLPDPADAGLFRLGDAAGLCDPMTGEGIAQALTSGRLAVESIFQHFDRPDLAADAYRKTTRSEFTADYRTSRILLWLLRSSRWTRGAIRFMGITPWVSRWFARWLFEEIPRRAVLSPTAYIRSLRSPHGVRFAGDDESSP</sequence>
<dbReference type="EMBL" id="UOEK01000520">
    <property type="protein sequence ID" value="VAW09090.1"/>
    <property type="molecule type" value="Genomic_DNA"/>
</dbReference>
<dbReference type="Gene3D" id="3.50.50.60">
    <property type="entry name" value="FAD/NAD(P)-binding domain"/>
    <property type="match status" value="1"/>
</dbReference>
<feature type="domain" description="FAD-binding" evidence="1">
    <location>
        <begin position="7"/>
        <end position="300"/>
    </location>
</feature>